<name>A0A0L9U5W2_PHAAN</name>
<sequence>MQRQKTQYRGGIPSHGIVVWRCRGSIGEEPRFAVVNLGKDEPHLKGEGEKVASVAASKADGGEAETVTGINDAVSAVAPTGGRGESAKPWPGVCLSTRKWGFLFCVEEEEMNLG</sequence>
<accession>A0A0L9U5W2</accession>
<reference evidence="2" key="1">
    <citation type="journal article" date="2015" name="Proc. Natl. Acad. Sci. U.S.A.">
        <title>Genome sequencing of adzuki bean (Vigna angularis) provides insight into high starch and low fat accumulation and domestication.</title>
        <authorList>
            <person name="Yang K."/>
            <person name="Tian Z."/>
            <person name="Chen C."/>
            <person name="Luo L."/>
            <person name="Zhao B."/>
            <person name="Wang Z."/>
            <person name="Yu L."/>
            <person name="Li Y."/>
            <person name="Sun Y."/>
            <person name="Li W."/>
            <person name="Chen Y."/>
            <person name="Li Y."/>
            <person name="Zhang Y."/>
            <person name="Ai D."/>
            <person name="Zhao J."/>
            <person name="Shang C."/>
            <person name="Ma Y."/>
            <person name="Wu B."/>
            <person name="Wang M."/>
            <person name="Gao L."/>
            <person name="Sun D."/>
            <person name="Zhang P."/>
            <person name="Guo F."/>
            <person name="Wang W."/>
            <person name="Li Y."/>
            <person name="Wang J."/>
            <person name="Varshney R.K."/>
            <person name="Wang J."/>
            <person name="Ling H.Q."/>
            <person name="Wan P."/>
        </authorList>
    </citation>
    <scope>NUCLEOTIDE SEQUENCE</scope>
    <source>
        <strain evidence="2">cv. Jingnong 6</strain>
    </source>
</reference>
<proteinExistence type="predicted"/>
<dbReference type="EMBL" id="CM003373">
    <property type="protein sequence ID" value="KOM38218.1"/>
    <property type="molecule type" value="Genomic_DNA"/>
</dbReference>
<evidence type="ECO:0000313" key="2">
    <source>
        <dbReference type="Proteomes" id="UP000053144"/>
    </source>
</evidence>
<organism evidence="1 2">
    <name type="scientific">Phaseolus angularis</name>
    <name type="common">Azuki bean</name>
    <name type="synonym">Vigna angularis</name>
    <dbReference type="NCBI Taxonomy" id="3914"/>
    <lineage>
        <taxon>Eukaryota</taxon>
        <taxon>Viridiplantae</taxon>
        <taxon>Streptophyta</taxon>
        <taxon>Embryophyta</taxon>
        <taxon>Tracheophyta</taxon>
        <taxon>Spermatophyta</taxon>
        <taxon>Magnoliopsida</taxon>
        <taxon>eudicotyledons</taxon>
        <taxon>Gunneridae</taxon>
        <taxon>Pentapetalae</taxon>
        <taxon>rosids</taxon>
        <taxon>fabids</taxon>
        <taxon>Fabales</taxon>
        <taxon>Fabaceae</taxon>
        <taxon>Papilionoideae</taxon>
        <taxon>50 kb inversion clade</taxon>
        <taxon>NPAAA clade</taxon>
        <taxon>indigoferoid/millettioid clade</taxon>
        <taxon>Phaseoleae</taxon>
        <taxon>Vigna</taxon>
    </lineage>
</organism>
<protein>
    <submittedName>
        <fullName evidence="1">Uncharacterized protein</fullName>
    </submittedName>
</protein>
<dbReference type="Proteomes" id="UP000053144">
    <property type="component" value="Chromosome 3"/>
</dbReference>
<gene>
    <name evidence="1" type="ORF">LR48_Vigan03g160000</name>
</gene>
<evidence type="ECO:0000313" key="1">
    <source>
        <dbReference type="EMBL" id="KOM38218.1"/>
    </source>
</evidence>
<dbReference type="AlphaFoldDB" id="A0A0L9U5W2"/>
<dbReference type="Gramene" id="KOM38218">
    <property type="protein sequence ID" value="KOM38218"/>
    <property type="gene ID" value="LR48_Vigan03g160000"/>
</dbReference>